<evidence type="ECO:0000256" key="2">
    <source>
        <dbReference type="ARBA" id="ARBA00005617"/>
    </source>
</evidence>
<dbReference type="GO" id="GO:0031175">
    <property type="term" value="P:neuron projection development"/>
    <property type="evidence" value="ECO:0007669"/>
    <property type="project" value="TreeGrafter"/>
</dbReference>
<dbReference type="PANTHER" id="PTHR12990:SF5">
    <property type="entry name" value="MESENCEPHALIC ASTROCYTE-DERIVED NEUROTROPHIC FACTOR HOMOLOG"/>
    <property type="match status" value="1"/>
</dbReference>
<dbReference type="Pfam" id="PF00076">
    <property type="entry name" value="RRM_1"/>
    <property type="match status" value="2"/>
</dbReference>
<dbReference type="GO" id="GO:0005615">
    <property type="term" value="C:extracellular space"/>
    <property type="evidence" value="ECO:0007669"/>
    <property type="project" value="TreeGrafter"/>
</dbReference>
<dbReference type="GO" id="GO:0005783">
    <property type="term" value="C:endoplasmic reticulum"/>
    <property type="evidence" value="ECO:0007669"/>
    <property type="project" value="TreeGrafter"/>
</dbReference>
<dbReference type="InterPro" id="IPR036361">
    <property type="entry name" value="SAP_dom_sf"/>
</dbReference>
<keyword evidence="4" id="KW-0964">Secreted</keyword>
<dbReference type="CTD" id="7873"/>
<evidence type="ECO:0000256" key="9">
    <source>
        <dbReference type="ARBA" id="ARBA00032923"/>
    </source>
</evidence>
<dbReference type="InterPro" id="IPR012677">
    <property type="entry name" value="Nucleotide-bd_a/b_plait_sf"/>
</dbReference>
<name>A0A6P6Y485_DERPT</name>
<dbReference type="GO" id="GO:0005509">
    <property type="term" value="F:calcium ion binding"/>
    <property type="evidence" value="ECO:0007669"/>
    <property type="project" value="InterPro"/>
</dbReference>
<dbReference type="FunFam" id="1.10.225.10:FF:000003">
    <property type="entry name" value="Mesencephalic astrocyte-derived neurotrophic factor"/>
    <property type="match status" value="1"/>
</dbReference>
<dbReference type="Gene3D" id="3.30.70.330">
    <property type="match status" value="3"/>
</dbReference>
<dbReference type="PANTHER" id="PTHR12990">
    <property type="entry name" value="ARMET-LIKE PROTEIN"/>
    <property type="match status" value="1"/>
</dbReference>
<dbReference type="InParanoid" id="A0A6P6Y485"/>
<feature type="region of interest" description="Disordered" evidence="11">
    <location>
        <begin position="1"/>
        <end position="39"/>
    </location>
</feature>
<dbReference type="PROSITE" id="PS50102">
    <property type="entry name" value="RRM"/>
    <property type="match status" value="3"/>
</dbReference>
<keyword evidence="8" id="KW-1015">Disulfide bond</keyword>
<keyword evidence="14" id="KW-1185">Reference proteome</keyword>
<evidence type="ECO:0000259" key="12">
    <source>
        <dbReference type="PROSITE" id="PS50102"/>
    </source>
</evidence>
<dbReference type="InterPro" id="IPR045332">
    <property type="entry name" value="ARMET_N"/>
</dbReference>
<feature type="region of interest" description="Disordered" evidence="11">
    <location>
        <begin position="229"/>
        <end position="264"/>
    </location>
</feature>
<dbReference type="GO" id="GO:1990904">
    <property type="term" value="C:ribonucleoprotein complex"/>
    <property type="evidence" value="ECO:0007669"/>
    <property type="project" value="InterPro"/>
</dbReference>
<accession>A0A6P6Y485</accession>
<dbReference type="InterPro" id="IPR002343">
    <property type="entry name" value="Hud_Sxl_RNA"/>
</dbReference>
<feature type="domain" description="RRM" evidence="12">
    <location>
        <begin position="42"/>
        <end position="120"/>
    </location>
</feature>
<evidence type="ECO:0000256" key="7">
    <source>
        <dbReference type="ARBA" id="ARBA00022884"/>
    </source>
</evidence>
<dbReference type="SUPFAM" id="SSF68906">
    <property type="entry name" value="SAP domain"/>
    <property type="match status" value="1"/>
</dbReference>
<evidence type="ECO:0000256" key="1">
    <source>
        <dbReference type="ARBA" id="ARBA00004613"/>
    </source>
</evidence>
<dbReference type="PRINTS" id="PR00961">
    <property type="entry name" value="HUDSXLRNA"/>
</dbReference>
<dbReference type="RefSeq" id="XP_027199219.1">
    <property type="nucleotide sequence ID" value="XM_027343418.1"/>
</dbReference>
<dbReference type="OMA" id="CVGVMNK"/>
<dbReference type="GO" id="GO:0003729">
    <property type="term" value="F:mRNA binding"/>
    <property type="evidence" value="ECO:0007669"/>
    <property type="project" value="UniProtKB-ARBA"/>
</dbReference>
<gene>
    <name evidence="15" type="primary">LOC113793391</name>
</gene>
<evidence type="ECO:0000256" key="11">
    <source>
        <dbReference type="SAM" id="MobiDB-lite"/>
    </source>
</evidence>
<dbReference type="Gene3D" id="1.10.720.30">
    <property type="entry name" value="SAP domain"/>
    <property type="match status" value="1"/>
</dbReference>
<dbReference type="InterPro" id="IPR035979">
    <property type="entry name" value="RBD_domain_sf"/>
</dbReference>
<dbReference type="PROSITE" id="PS50222">
    <property type="entry name" value="EF_HAND_2"/>
    <property type="match status" value="1"/>
</dbReference>
<evidence type="ECO:0000313" key="15">
    <source>
        <dbReference type="RefSeq" id="XP_027199219.1"/>
    </source>
</evidence>
<protein>
    <recommendedName>
        <fullName evidence="3">Mesencephalic astrocyte-derived neurotrophic factor homolog</fullName>
    </recommendedName>
    <alternativeName>
        <fullName evidence="9">MANF/CDNF-like protein</fullName>
    </alternativeName>
</protein>
<dbReference type="InterPro" id="IPR002048">
    <property type="entry name" value="EF_hand_dom"/>
</dbReference>
<evidence type="ECO:0000256" key="5">
    <source>
        <dbReference type="ARBA" id="ARBA00022729"/>
    </source>
</evidence>
<proteinExistence type="inferred from homology"/>
<dbReference type="Pfam" id="PF10208">
    <property type="entry name" value="ARMET_C"/>
    <property type="match status" value="1"/>
</dbReference>
<keyword evidence="7 10" id="KW-0694">RNA-binding</keyword>
<dbReference type="FunFam" id="3.30.70.330:FF:000383">
    <property type="entry name" value="Sex lethal, isoform D"/>
    <property type="match status" value="1"/>
</dbReference>
<dbReference type="GO" id="GO:0071542">
    <property type="term" value="P:dopaminergic neuron differentiation"/>
    <property type="evidence" value="ECO:0007669"/>
    <property type="project" value="TreeGrafter"/>
</dbReference>
<organism evidence="14 15">
    <name type="scientific">Dermatophagoides pteronyssinus</name>
    <name type="common">European house dust mite</name>
    <dbReference type="NCBI Taxonomy" id="6956"/>
    <lineage>
        <taxon>Eukaryota</taxon>
        <taxon>Metazoa</taxon>
        <taxon>Ecdysozoa</taxon>
        <taxon>Arthropoda</taxon>
        <taxon>Chelicerata</taxon>
        <taxon>Arachnida</taxon>
        <taxon>Acari</taxon>
        <taxon>Acariformes</taxon>
        <taxon>Sarcoptiformes</taxon>
        <taxon>Astigmata</taxon>
        <taxon>Psoroptidia</taxon>
        <taxon>Analgoidea</taxon>
        <taxon>Pyroglyphidae</taxon>
        <taxon>Dermatophagoidinae</taxon>
        <taxon>Dermatophagoides</taxon>
    </lineage>
</organism>
<dbReference type="SUPFAM" id="SSF54928">
    <property type="entry name" value="RNA-binding domain, RBD"/>
    <property type="match status" value="2"/>
</dbReference>
<keyword evidence="5" id="KW-0732">Signal</keyword>
<dbReference type="GO" id="GO:0010629">
    <property type="term" value="P:negative regulation of gene expression"/>
    <property type="evidence" value="ECO:0007669"/>
    <property type="project" value="UniProtKB-ARBA"/>
</dbReference>
<dbReference type="InterPro" id="IPR019345">
    <property type="entry name" value="ARMET_C"/>
</dbReference>
<dbReference type="KEGG" id="dpte:113793391"/>
<dbReference type="AlphaFoldDB" id="A0A6P6Y485"/>
<evidence type="ECO:0000256" key="4">
    <source>
        <dbReference type="ARBA" id="ARBA00022525"/>
    </source>
</evidence>
<dbReference type="InterPro" id="IPR045333">
    <property type="entry name" value="ARMET-like"/>
</dbReference>
<feature type="domain" description="RRM" evidence="12">
    <location>
        <begin position="360"/>
        <end position="409"/>
    </location>
</feature>
<evidence type="ECO:0000256" key="10">
    <source>
        <dbReference type="PROSITE-ProRule" id="PRU00176"/>
    </source>
</evidence>
<feature type="domain" description="RRM" evidence="12">
    <location>
        <begin position="128"/>
        <end position="203"/>
    </location>
</feature>
<evidence type="ECO:0000256" key="6">
    <source>
        <dbReference type="ARBA" id="ARBA00022737"/>
    </source>
</evidence>
<dbReference type="Pfam" id="PF20145">
    <property type="entry name" value="ARMET_N"/>
    <property type="match status" value="1"/>
</dbReference>
<keyword evidence="6" id="KW-0677">Repeat</keyword>
<feature type="compositionally biased region" description="Low complexity" evidence="11">
    <location>
        <begin position="240"/>
        <end position="254"/>
    </location>
</feature>
<comment type="similarity">
    <text evidence="2">Belongs to the ARMET family.</text>
</comment>
<reference evidence="15" key="1">
    <citation type="submission" date="2025-08" db="UniProtKB">
        <authorList>
            <consortium name="RefSeq"/>
        </authorList>
    </citation>
    <scope>IDENTIFICATION</scope>
    <source>
        <strain evidence="15">Airmid</strain>
    </source>
</reference>
<dbReference type="OrthoDB" id="5597848at2759"/>
<dbReference type="GO" id="GO:0009967">
    <property type="term" value="P:positive regulation of signal transduction"/>
    <property type="evidence" value="ECO:0007669"/>
    <property type="project" value="UniProtKB-ARBA"/>
</dbReference>
<dbReference type="InterPro" id="IPR000504">
    <property type="entry name" value="RRM_dom"/>
</dbReference>
<evidence type="ECO:0000256" key="8">
    <source>
        <dbReference type="ARBA" id="ARBA00023157"/>
    </source>
</evidence>
<dbReference type="Gene3D" id="1.10.225.10">
    <property type="entry name" value="Saposin-like"/>
    <property type="match status" value="1"/>
</dbReference>
<evidence type="ECO:0000256" key="3">
    <source>
        <dbReference type="ARBA" id="ARBA00014267"/>
    </source>
</evidence>
<evidence type="ECO:0000259" key="13">
    <source>
        <dbReference type="PROSITE" id="PS50222"/>
    </source>
</evidence>
<evidence type="ECO:0000313" key="14">
    <source>
        <dbReference type="Proteomes" id="UP000515146"/>
    </source>
</evidence>
<feature type="domain" description="EF-hand" evidence="13">
    <location>
        <begin position="509"/>
        <end position="544"/>
    </location>
</feature>
<sequence length="550" mass="61994">MSSTQNTTAATTITNSENDQSMSSAQSAASSSPSSSMSNSKANLIINYLPQTMTDESFRVMFAKYGDIRSARIIRNKNSGYSYGFGFVEYFRQEDAEMAIKNLNGIVMNNKKMKVSYARPSSDDIKNANIYVTNLPSTFTENDVRELFAECGDIIQCRLIGNRSGTAFVLFNLNEQARQAIDQFDRKLVPGTNCRMKVKFATNEPNKKMTIKDDNNDFSENNNNINLTPPTAKHQKRYHNQSNNNNLFNNSANQRLSSGPMRNTSHHNRYNPLAQFHVQQAPMVDDPSMLYSDRNHHHHHSSHHHNPYGTMKMVGDSSQYFATSNADLFATAGNGGSYDGNQLDPTNSGSGSSSGGLNEYILFVYNIGPETDEYNLGKLFSYYGQVLRVNVIRKGGPQNAGEGKGYVCVGVMNKLISKLSSDEKSDPQKIEQRFREFCLETKKAENRFCYYIGGLEESATKILGEMSKPLSWGMPAEKICEKLQKKDSQICDLRYEKIIDLKTVDLKKLKVKDLKKILSDWDETCDGCIEKAEFISRIEQLKSKYIREDL</sequence>
<dbReference type="Proteomes" id="UP000515146">
    <property type="component" value="Unplaced"/>
</dbReference>
<comment type="subcellular location">
    <subcellularLocation>
        <location evidence="1">Secreted</location>
    </subcellularLocation>
</comment>
<dbReference type="SMART" id="SM00360">
    <property type="entry name" value="RRM"/>
    <property type="match status" value="3"/>
</dbReference>